<feature type="transmembrane region" description="Helical" evidence="1">
    <location>
        <begin position="141"/>
        <end position="162"/>
    </location>
</feature>
<dbReference type="EMBL" id="JAAIWM010000005">
    <property type="protein sequence ID" value="NEY72981.1"/>
    <property type="molecule type" value="Genomic_DNA"/>
</dbReference>
<evidence type="ECO:0000256" key="1">
    <source>
        <dbReference type="SAM" id="Phobius"/>
    </source>
</evidence>
<keyword evidence="1" id="KW-1133">Transmembrane helix</keyword>
<feature type="transmembrane region" description="Helical" evidence="1">
    <location>
        <begin position="212"/>
        <end position="235"/>
    </location>
</feature>
<keyword evidence="1" id="KW-0812">Transmembrane</keyword>
<accession>A0A6M0Q9D9</accession>
<gene>
    <name evidence="2" type="ORF">G4D63_14675</name>
</gene>
<dbReference type="Proteomes" id="UP000481043">
    <property type="component" value="Unassembled WGS sequence"/>
</dbReference>
<feature type="transmembrane region" description="Helical" evidence="1">
    <location>
        <begin position="182"/>
        <end position="200"/>
    </location>
</feature>
<organism evidence="2 3">
    <name type="scientific">Bacillus mesophilus</name>
    <dbReference type="NCBI Taxonomy" id="1808955"/>
    <lineage>
        <taxon>Bacteria</taxon>
        <taxon>Bacillati</taxon>
        <taxon>Bacillota</taxon>
        <taxon>Bacilli</taxon>
        <taxon>Bacillales</taxon>
        <taxon>Bacillaceae</taxon>
        <taxon>Bacillus</taxon>
    </lineage>
</organism>
<keyword evidence="1" id="KW-0472">Membrane</keyword>
<evidence type="ECO:0008006" key="4">
    <source>
        <dbReference type="Google" id="ProtNLM"/>
    </source>
</evidence>
<comment type="caution">
    <text evidence="2">The sequence shown here is derived from an EMBL/GenBank/DDBJ whole genome shotgun (WGS) entry which is preliminary data.</text>
</comment>
<dbReference type="PANTHER" id="PTHR37814">
    <property type="entry name" value="CONSERVED MEMBRANE PROTEIN"/>
    <property type="match status" value="1"/>
</dbReference>
<protein>
    <recommendedName>
        <fullName evidence="4">GerAB/ArcD/ProY family transporter</fullName>
    </recommendedName>
</protein>
<dbReference type="InterPro" id="IPR038728">
    <property type="entry name" value="YkvI-like"/>
</dbReference>
<feature type="transmembrane region" description="Helical" evidence="1">
    <location>
        <begin position="292"/>
        <end position="309"/>
    </location>
</feature>
<name>A0A6M0Q9D9_9BACI</name>
<feature type="transmembrane region" description="Helical" evidence="1">
    <location>
        <begin position="86"/>
        <end position="110"/>
    </location>
</feature>
<sequence length="340" mass="37162">MVRDLKAILQVAATYIGTIVGAGFATGKEVVQFFSQYGMIGLLGILISGYLFVWIGMKSMLIAKRIDANSYQEVNEFLFGEKIGRWINAVLLIMLFGVTSVMLSGTGAVFSEQLGLPAQLGIWLTLVLCYIAVIRGMRGLLLVNSIIVPLMLLFSLIVITAFPEASGYYGESSNIGKVLLSALAYAAYNLVLGQAVLVPLGRDSANERIIKWGGFLGGFGLTFILITSHFALITIPNMTSYSIPMGEIIKLIGTVVHLLFVLVIYSEIYTTLIGNVYGIARKLSFSETPKKAVILSILLVCYFISLIGFDSLVKYLYPLFGYMGCVVLLAFMFKKMPVAR</sequence>
<dbReference type="AlphaFoldDB" id="A0A6M0Q9D9"/>
<evidence type="ECO:0000313" key="3">
    <source>
        <dbReference type="Proteomes" id="UP000481043"/>
    </source>
</evidence>
<dbReference type="PANTHER" id="PTHR37814:SF1">
    <property type="entry name" value="MEMBRANE PROTEIN"/>
    <property type="match status" value="1"/>
</dbReference>
<feature type="transmembrane region" description="Helical" evidence="1">
    <location>
        <begin position="37"/>
        <end position="57"/>
    </location>
</feature>
<reference evidence="2 3" key="1">
    <citation type="submission" date="2020-02" db="EMBL/GenBank/DDBJ databases">
        <title>Bacillus aquiflavi sp. nov., isolated from yellow water of strong flavor Chinese baijiu in Yibin region of China.</title>
        <authorList>
            <person name="Xie J."/>
        </authorList>
    </citation>
    <scope>NUCLEOTIDE SEQUENCE [LARGE SCALE GENOMIC DNA]</scope>
    <source>
        <strain evidence="2 3">SA4</strain>
    </source>
</reference>
<keyword evidence="3" id="KW-1185">Reference proteome</keyword>
<proteinExistence type="predicted"/>
<feature type="transmembrane region" description="Helical" evidence="1">
    <location>
        <begin position="255"/>
        <end position="280"/>
    </location>
</feature>
<feature type="transmembrane region" description="Helical" evidence="1">
    <location>
        <begin position="116"/>
        <end position="134"/>
    </location>
</feature>
<evidence type="ECO:0000313" key="2">
    <source>
        <dbReference type="EMBL" id="NEY72981.1"/>
    </source>
</evidence>
<feature type="transmembrane region" description="Helical" evidence="1">
    <location>
        <begin position="315"/>
        <end position="333"/>
    </location>
</feature>
<feature type="transmembrane region" description="Helical" evidence="1">
    <location>
        <begin position="7"/>
        <end position="25"/>
    </location>
</feature>